<evidence type="ECO:0000313" key="1">
    <source>
        <dbReference type="EMBL" id="KAA6380825.1"/>
    </source>
</evidence>
<gene>
    <name evidence="1" type="ORF">EZS28_023647</name>
</gene>
<comment type="caution">
    <text evidence="1">The sequence shown here is derived from an EMBL/GenBank/DDBJ whole genome shotgun (WGS) entry which is preliminary data.</text>
</comment>
<accession>A0A5J4VEG7</accession>
<name>A0A5J4VEG7_9EUKA</name>
<proteinExistence type="predicted"/>
<organism evidence="1 2">
    <name type="scientific">Streblomastix strix</name>
    <dbReference type="NCBI Taxonomy" id="222440"/>
    <lineage>
        <taxon>Eukaryota</taxon>
        <taxon>Metamonada</taxon>
        <taxon>Preaxostyla</taxon>
        <taxon>Oxymonadida</taxon>
        <taxon>Streblomastigidae</taxon>
        <taxon>Streblomastix</taxon>
    </lineage>
</organism>
<dbReference type="Proteomes" id="UP000324800">
    <property type="component" value="Unassembled WGS sequence"/>
</dbReference>
<sequence length="177" mass="20037">MEQLGEQEHMGGITSSVITFATHRLAEIHRARATKNENNSWQLDNAVWKNNDNDLTDTFRPLFNDDVCITAQLSSYYARRCTKDQTKPLKWSKSIMKVLSYEYLSKAVNIIMNGAGVQAENSAASIQNSSIAKIINQNTSKQEVDKASGPNKGARTVAMHYDMNLNHRLRERLTNFK</sequence>
<protein>
    <submittedName>
        <fullName evidence="1">Uncharacterized protein</fullName>
    </submittedName>
</protein>
<evidence type="ECO:0000313" key="2">
    <source>
        <dbReference type="Proteomes" id="UP000324800"/>
    </source>
</evidence>
<reference evidence="1 2" key="1">
    <citation type="submission" date="2019-03" db="EMBL/GenBank/DDBJ databases">
        <title>Single cell metagenomics reveals metabolic interactions within the superorganism composed of flagellate Streblomastix strix and complex community of Bacteroidetes bacteria on its surface.</title>
        <authorList>
            <person name="Treitli S.C."/>
            <person name="Kolisko M."/>
            <person name="Husnik F."/>
            <person name="Keeling P."/>
            <person name="Hampl V."/>
        </authorList>
    </citation>
    <scope>NUCLEOTIDE SEQUENCE [LARGE SCALE GENOMIC DNA]</scope>
    <source>
        <strain evidence="1">ST1C</strain>
    </source>
</reference>
<dbReference type="EMBL" id="SNRW01007694">
    <property type="protein sequence ID" value="KAA6380825.1"/>
    <property type="molecule type" value="Genomic_DNA"/>
</dbReference>
<dbReference type="AlphaFoldDB" id="A0A5J4VEG7"/>